<sequence>MTDRPEPTPVARTAQAGAEPASAETDRAVDSEARRSRLRVVGDADVVADRTPDVEVEPDSPDPTGARAAVPDRAGSNDDEAGDQRDADDEPAEWAWVTQWREAAEPTPWATGLPLAAFAAVLAGVAIWVLSAGLADRPLLAVVLNLVVAGGLVPAMWLSRNLPVLRWFAAGAAVGVVGGWIAALLVQ</sequence>
<keyword evidence="4" id="KW-1185">Reference proteome</keyword>
<reference evidence="4" key="1">
    <citation type="submission" date="2009-09" db="EMBL/GenBank/DDBJ databases">
        <title>The complete genome of Nakamurella multipartita DSM 44233.</title>
        <authorList>
            <consortium name="US DOE Joint Genome Institute (JGI-PGF)"/>
            <person name="Lucas S."/>
            <person name="Copeland A."/>
            <person name="Lapidus A."/>
            <person name="Glavina del Rio T."/>
            <person name="Dalin E."/>
            <person name="Tice H."/>
            <person name="Bruce D."/>
            <person name="Goodwin L."/>
            <person name="Pitluck S."/>
            <person name="Kyrpides N."/>
            <person name="Mavromatis K."/>
            <person name="Ivanova N."/>
            <person name="Ovchinnikova G."/>
            <person name="Sims D."/>
            <person name="Meincke L."/>
            <person name="Brettin T."/>
            <person name="Detter J.C."/>
            <person name="Han C."/>
            <person name="Larimer F."/>
            <person name="Land M."/>
            <person name="Hauser L."/>
            <person name="Markowitz V."/>
            <person name="Cheng J.-F."/>
            <person name="Hugenholtz P."/>
            <person name="Woyke T."/>
            <person name="Wu D."/>
            <person name="Klenk H.-P."/>
            <person name="Eisen J.A."/>
        </authorList>
    </citation>
    <scope>NUCLEOTIDE SEQUENCE [LARGE SCALE GENOMIC DNA]</scope>
    <source>
        <strain evidence="4">ATCC 700099 / DSM 44233 / CIP 104796 / JCM 9543 / NBRC 105858 / Y-104</strain>
    </source>
</reference>
<feature type="transmembrane region" description="Helical" evidence="2">
    <location>
        <begin position="139"/>
        <end position="158"/>
    </location>
</feature>
<proteinExistence type="predicted"/>
<keyword evidence="2" id="KW-0472">Membrane</keyword>
<dbReference type="AlphaFoldDB" id="C8X7Z0"/>
<protein>
    <recommendedName>
        <fullName evidence="5">DUF2537 domain-containing protein</fullName>
    </recommendedName>
</protein>
<evidence type="ECO:0000256" key="2">
    <source>
        <dbReference type="SAM" id="Phobius"/>
    </source>
</evidence>
<evidence type="ECO:0000313" key="3">
    <source>
        <dbReference type="EMBL" id="ACV80993.1"/>
    </source>
</evidence>
<name>C8X7Z0_NAKMY</name>
<dbReference type="STRING" id="479431.Namu_4717"/>
<dbReference type="InterPro" id="IPR024244">
    <property type="entry name" value="DUF2537"/>
</dbReference>
<evidence type="ECO:0008006" key="5">
    <source>
        <dbReference type="Google" id="ProtNLM"/>
    </source>
</evidence>
<dbReference type="RefSeq" id="WP_015749807.1">
    <property type="nucleotide sequence ID" value="NC_013235.1"/>
</dbReference>
<dbReference type="InParanoid" id="C8X7Z0"/>
<feature type="transmembrane region" description="Helical" evidence="2">
    <location>
        <begin position="109"/>
        <end position="130"/>
    </location>
</feature>
<accession>C8X7Z0</accession>
<keyword evidence="2" id="KW-1133">Transmembrane helix</keyword>
<evidence type="ECO:0000256" key="1">
    <source>
        <dbReference type="SAM" id="MobiDB-lite"/>
    </source>
</evidence>
<organism evidence="3 4">
    <name type="scientific">Nakamurella multipartita (strain ATCC 700099 / DSM 44233 / CIP 104796 / JCM 9543 / NBRC 105858 / Y-104)</name>
    <name type="common">Microsphaera multipartita</name>
    <dbReference type="NCBI Taxonomy" id="479431"/>
    <lineage>
        <taxon>Bacteria</taxon>
        <taxon>Bacillati</taxon>
        <taxon>Actinomycetota</taxon>
        <taxon>Actinomycetes</taxon>
        <taxon>Nakamurellales</taxon>
        <taxon>Nakamurellaceae</taxon>
        <taxon>Nakamurella</taxon>
    </lineage>
</organism>
<feature type="transmembrane region" description="Helical" evidence="2">
    <location>
        <begin position="164"/>
        <end position="186"/>
    </location>
</feature>
<feature type="compositionally biased region" description="Acidic residues" evidence="1">
    <location>
        <begin position="77"/>
        <end position="91"/>
    </location>
</feature>
<dbReference type="KEGG" id="nml:Namu_4717"/>
<evidence type="ECO:0000313" key="4">
    <source>
        <dbReference type="Proteomes" id="UP000002218"/>
    </source>
</evidence>
<dbReference type="HOGENOM" id="CLU_1446229_0_0_11"/>
<reference evidence="3 4" key="2">
    <citation type="journal article" date="2010" name="Stand. Genomic Sci.">
        <title>Complete genome sequence of Nakamurella multipartita type strain (Y-104).</title>
        <authorList>
            <person name="Tice H."/>
            <person name="Mayilraj S."/>
            <person name="Sims D."/>
            <person name="Lapidus A."/>
            <person name="Nolan M."/>
            <person name="Lucas S."/>
            <person name="Glavina Del Rio T."/>
            <person name="Copeland A."/>
            <person name="Cheng J.F."/>
            <person name="Meincke L."/>
            <person name="Bruce D."/>
            <person name="Goodwin L."/>
            <person name="Pitluck S."/>
            <person name="Ivanova N."/>
            <person name="Mavromatis K."/>
            <person name="Ovchinnikova G."/>
            <person name="Pati A."/>
            <person name="Chen A."/>
            <person name="Palaniappan K."/>
            <person name="Land M."/>
            <person name="Hauser L."/>
            <person name="Chang Y.J."/>
            <person name="Jeffries C.D."/>
            <person name="Detter J.C."/>
            <person name="Brettin T."/>
            <person name="Rohde M."/>
            <person name="Goker M."/>
            <person name="Bristow J."/>
            <person name="Eisen J.A."/>
            <person name="Markowitz V."/>
            <person name="Hugenholtz P."/>
            <person name="Kyrpides N.C."/>
            <person name="Klenk H.P."/>
            <person name="Chen F."/>
        </authorList>
    </citation>
    <scope>NUCLEOTIDE SEQUENCE [LARGE SCALE GENOMIC DNA]</scope>
    <source>
        <strain evidence="4">ATCC 700099 / DSM 44233 / CIP 104796 / JCM 9543 / NBRC 105858 / Y-104</strain>
    </source>
</reference>
<feature type="compositionally biased region" description="Basic and acidic residues" evidence="1">
    <location>
        <begin position="24"/>
        <end position="35"/>
    </location>
</feature>
<keyword evidence="2" id="KW-0812">Transmembrane</keyword>
<dbReference type="EMBL" id="CP001737">
    <property type="protein sequence ID" value="ACV80993.1"/>
    <property type="molecule type" value="Genomic_DNA"/>
</dbReference>
<gene>
    <name evidence="3" type="ordered locus">Namu_4717</name>
</gene>
<dbReference type="Proteomes" id="UP000002218">
    <property type="component" value="Chromosome"/>
</dbReference>
<dbReference type="Pfam" id="PF10801">
    <property type="entry name" value="DUF2537"/>
    <property type="match status" value="1"/>
</dbReference>
<feature type="region of interest" description="Disordered" evidence="1">
    <location>
        <begin position="1"/>
        <end position="91"/>
    </location>
</feature>